<evidence type="ECO:0000256" key="7">
    <source>
        <dbReference type="ARBA" id="ARBA00023125"/>
    </source>
</evidence>
<dbReference type="GO" id="GO:0005737">
    <property type="term" value="C:cytoplasm"/>
    <property type="evidence" value="ECO:0007669"/>
    <property type="project" value="UniProtKB-SubCell"/>
</dbReference>
<dbReference type="Pfam" id="PF01325">
    <property type="entry name" value="Fe_dep_repress"/>
    <property type="match status" value="1"/>
</dbReference>
<dbReference type="GO" id="GO:0046914">
    <property type="term" value="F:transition metal ion binding"/>
    <property type="evidence" value="ECO:0007669"/>
    <property type="project" value="InterPro"/>
</dbReference>
<dbReference type="GO" id="GO:0003677">
    <property type="term" value="F:DNA binding"/>
    <property type="evidence" value="ECO:0007669"/>
    <property type="project" value="UniProtKB-KW"/>
</dbReference>
<dbReference type="Pfam" id="PF02742">
    <property type="entry name" value="Fe_dep_repr_C"/>
    <property type="match status" value="1"/>
</dbReference>
<dbReference type="InterPro" id="IPR036390">
    <property type="entry name" value="WH_DNA-bd_sf"/>
</dbReference>
<dbReference type="SUPFAM" id="SSF46785">
    <property type="entry name" value="Winged helix' DNA-binding domain"/>
    <property type="match status" value="1"/>
</dbReference>
<dbReference type="PANTHER" id="PTHR33238:SF11">
    <property type="entry name" value="TRANSCRIPTIONAL REGULATOR MNTR"/>
    <property type="match status" value="1"/>
</dbReference>
<keyword evidence="5" id="KW-0678">Repressor</keyword>
<evidence type="ECO:0000256" key="9">
    <source>
        <dbReference type="ARBA" id="ARBA00023163"/>
    </source>
</evidence>
<keyword evidence="7" id="KW-0238">DNA-binding</keyword>
<dbReference type="InterPro" id="IPR036388">
    <property type="entry name" value="WH-like_DNA-bd_sf"/>
</dbReference>
<dbReference type="PROSITE" id="PS50944">
    <property type="entry name" value="HTH_DTXR"/>
    <property type="match status" value="1"/>
</dbReference>
<evidence type="ECO:0000256" key="2">
    <source>
        <dbReference type="ARBA" id="ARBA00007871"/>
    </source>
</evidence>
<feature type="domain" description="HTH dtxR-type" evidence="12">
    <location>
        <begin position="1"/>
        <end position="61"/>
    </location>
</feature>
<dbReference type="GO" id="GO:0046983">
    <property type="term" value="F:protein dimerization activity"/>
    <property type="evidence" value="ECO:0007669"/>
    <property type="project" value="InterPro"/>
</dbReference>
<keyword evidence="6" id="KW-0805">Transcription regulation</keyword>
<evidence type="ECO:0000256" key="6">
    <source>
        <dbReference type="ARBA" id="ARBA00023015"/>
    </source>
</evidence>
<evidence type="ECO:0000256" key="11">
    <source>
        <dbReference type="ARBA" id="ARBA00032593"/>
    </source>
</evidence>
<gene>
    <name evidence="13" type="ORF">HMPREF3229_01659</name>
</gene>
<dbReference type="InterPro" id="IPR036421">
    <property type="entry name" value="Fe_dep_repressor_sf"/>
</dbReference>
<dbReference type="InterPro" id="IPR022687">
    <property type="entry name" value="HTH_DTXR"/>
</dbReference>
<evidence type="ECO:0000256" key="5">
    <source>
        <dbReference type="ARBA" id="ARBA00022491"/>
    </source>
</evidence>
<evidence type="ECO:0000259" key="12">
    <source>
        <dbReference type="PROSITE" id="PS50944"/>
    </source>
</evidence>
<dbReference type="SMART" id="SM00529">
    <property type="entry name" value="HTH_DTXR"/>
    <property type="match status" value="1"/>
</dbReference>
<keyword evidence="10" id="KW-0464">Manganese</keyword>
<dbReference type="RefSeq" id="WP_005955481.1">
    <property type="nucleotide sequence ID" value="NZ_CABJAL010000001.1"/>
</dbReference>
<dbReference type="Proteomes" id="UP000070174">
    <property type="component" value="Unassembled WGS sequence"/>
</dbReference>
<evidence type="ECO:0000256" key="1">
    <source>
        <dbReference type="ARBA" id="ARBA00004496"/>
    </source>
</evidence>
<reference evidence="13 14" key="1">
    <citation type="submission" date="2016-01" db="EMBL/GenBank/DDBJ databases">
        <authorList>
            <person name="Oliw E.H."/>
        </authorList>
    </citation>
    <scope>NUCLEOTIDE SEQUENCE [LARGE SCALE GENOMIC DNA]</scope>
    <source>
        <strain evidence="13 14">CMW7756A</strain>
    </source>
</reference>
<dbReference type="AlphaFoldDB" id="A0A133PJL2"/>
<evidence type="ECO:0000256" key="8">
    <source>
        <dbReference type="ARBA" id="ARBA00023159"/>
    </source>
</evidence>
<comment type="subunit">
    <text evidence="3">Homodimer.</text>
</comment>
<keyword evidence="4" id="KW-0963">Cytoplasm</keyword>
<organism evidence="13">
    <name type="scientific">Peptoniphilus harei</name>
    <dbReference type="NCBI Taxonomy" id="54005"/>
    <lineage>
        <taxon>Bacteria</taxon>
        <taxon>Bacillati</taxon>
        <taxon>Bacillota</taxon>
        <taxon>Tissierellia</taxon>
        <taxon>Tissierellales</taxon>
        <taxon>Peptoniphilaceae</taxon>
        <taxon>Peptoniphilus</taxon>
    </lineage>
</organism>
<sequence length="134" mass="15790">MSPSKEDYIKNIFKDIEERGYSLNKDLSFYLKVSKPSVTEMIKKLSEEGLVYVENQKIYLTRDGEKIAKKLISIHRLWEQFLEKVLDFDEDEIHDQADLLEHATGDKLMESLNKHLDYPKICPHGQKVYINLED</sequence>
<dbReference type="InterPro" id="IPR022689">
    <property type="entry name" value="Iron_dep_repressor"/>
</dbReference>
<comment type="caution">
    <text evidence="13">The sequence shown here is derived from an EMBL/GenBank/DDBJ whole genome shotgun (WGS) entry which is preliminary data.</text>
</comment>
<dbReference type="InterPro" id="IPR001367">
    <property type="entry name" value="Fe_dep_repressor"/>
</dbReference>
<keyword evidence="9" id="KW-0804">Transcription</keyword>
<protein>
    <recommendedName>
        <fullName evidence="11">Manganese transport regulator</fullName>
    </recommendedName>
</protein>
<keyword evidence="8" id="KW-0010">Activator</keyword>
<evidence type="ECO:0000313" key="13">
    <source>
        <dbReference type="EMBL" id="KXA28663.1"/>
    </source>
</evidence>
<dbReference type="Gene3D" id="1.10.60.10">
    <property type="entry name" value="Iron dependent repressor, metal binding and dimerisation domain"/>
    <property type="match status" value="1"/>
</dbReference>
<dbReference type="Gene3D" id="1.10.10.10">
    <property type="entry name" value="Winged helix-like DNA-binding domain superfamily/Winged helix DNA-binding domain"/>
    <property type="match status" value="1"/>
</dbReference>
<evidence type="ECO:0000256" key="4">
    <source>
        <dbReference type="ARBA" id="ARBA00022490"/>
    </source>
</evidence>
<dbReference type="EMBL" id="LRQE01000041">
    <property type="protein sequence ID" value="KXA28663.1"/>
    <property type="molecule type" value="Genomic_DNA"/>
</dbReference>
<proteinExistence type="inferred from homology"/>
<name>A0A133PJL2_9FIRM</name>
<comment type="similarity">
    <text evidence="2">Belongs to the DtxR/MntR family.</text>
</comment>
<evidence type="ECO:0000256" key="10">
    <source>
        <dbReference type="ARBA" id="ARBA00023211"/>
    </source>
</evidence>
<comment type="subcellular location">
    <subcellularLocation>
        <location evidence="1">Cytoplasm</location>
    </subcellularLocation>
</comment>
<dbReference type="InterPro" id="IPR050536">
    <property type="entry name" value="DtxR_MntR_Metal-Reg"/>
</dbReference>
<accession>A0A133PJL2</accession>
<evidence type="ECO:0000256" key="3">
    <source>
        <dbReference type="ARBA" id="ARBA00011738"/>
    </source>
</evidence>
<evidence type="ECO:0000313" key="14">
    <source>
        <dbReference type="Proteomes" id="UP000070174"/>
    </source>
</evidence>
<dbReference type="GO" id="GO:0003700">
    <property type="term" value="F:DNA-binding transcription factor activity"/>
    <property type="evidence" value="ECO:0007669"/>
    <property type="project" value="InterPro"/>
</dbReference>
<dbReference type="SUPFAM" id="SSF47979">
    <property type="entry name" value="Iron-dependent repressor protein, dimerization domain"/>
    <property type="match status" value="1"/>
</dbReference>
<dbReference type="PATRIC" id="fig|54005.3.peg.1622"/>
<dbReference type="PANTHER" id="PTHR33238">
    <property type="entry name" value="IRON (METAL) DEPENDENT REPRESSOR, DTXR FAMILY"/>
    <property type="match status" value="1"/>
</dbReference>